<keyword evidence="1" id="KW-1133">Transmembrane helix</keyword>
<keyword evidence="1" id="KW-0472">Membrane</keyword>
<organism evidence="2 3">
    <name type="scientific">Catenulispora pinistramenti</name>
    <dbReference type="NCBI Taxonomy" id="2705254"/>
    <lineage>
        <taxon>Bacteria</taxon>
        <taxon>Bacillati</taxon>
        <taxon>Actinomycetota</taxon>
        <taxon>Actinomycetes</taxon>
        <taxon>Catenulisporales</taxon>
        <taxon>Catenulisporaceae</taxon>
        <taxon>Catenulispora</taxon>
    </lineage>
</organism>
<comment type="caution">
    <text evidence="2">The sequence shown here is derived from an EMBL/GenBank/DDBJ whole genome shotgun (WGS) entry which is preliminary data.</text>
</comment>
<gene>
    <name evidence="2" type="ORF">KGQ19_41200</name>
</gene>
<feature type="transmembrane region" description="Helical" evidence="1">
    <location>
        <begin position="20"/>
        <end position="43"/>
    </location>
</feature>
<sequence>MSPTTFAPSTAGIALPVPAAVVAAFAAVCATAAAAIAAAFAGVRS</sequence>
<name>A0ABS5L4M5_9ACTN</name>
<keyword evidence="3" id="KW-1185">Reference proteome</keyword>
<keyword evidence="1" id="KW-0812">Transmembrane</keyword>
<evidence type="ECO:0000256" key="1">
    <source>
        <dbReference type="SAM" id="Phobius"/>
    </source>
</evidence>
<protein>
    <submittedName>
        <fullName evidence="2">Uncharacterized protein</fullName>
    </submittedName>
</protein>
<proteinExistence type="predicted"/>
<accession>A0ABS5L4M5</accession>
<evidence type="ECO:0000313" key="2">
    <source>
        <dbReference type="EMBL" id="MBS2553291.1"/>
    </source>
</evidence>
<dbReference type="RefSeq" id="WP_212019681.1">
    <property type="nucleotide sequence ID" value="NZ_JAAFYZ010000244.1"/>
</dbReference>
<evidence type="ECO:0000313" key="3">
    <source>
        <dbReference type="Proteomes" id="UP000730482"/>
    </source>
</evidence>
<reference evidence="2 3" key="1">
    <citation type="submission" date="2020-02" db="EMBL/GenBank/DDBJ databases">
        <title>Acidophilic actinobacteria isolated from forest soil.</title>
        <authorList>
            <person name="Golinska P."/>
        </authorList>
    </citation>
    <scope>NUCLEOTIDE SEQUENCE [LARGE SCALE GENOMIC DNA]</scope>
    <source>
        <strain evidence="2 3">NL8</strain>
    </source>
</reference>
<dbReference type="Proteomes" id="UP000730482">
    <property type="component" value="Unassembled WGS sequence"/>
</dbReference>
<dbReference type="EMBL" id="JAAFYZ010000244">
    <property type="protein sequence ID" value="MBS2553291.1"/>
    <property type="molecule type" value="Genomic_DNA"/>
</dbReference>